<dbReference type="Proteomes" id="UP000769780">
    <property type="component" value="Unassembled WGS sequence"/>
</dbReference>
<dbReference type="Pfam" id="PF19903">
    <property type="entry name" value="DUF6376"/>
    <property type="match status" value="1"/>
</dbReference>
<feature type="chain" id="PRO_5045799050" description="Lipoprotein" evidence="2">
    <location>
        <begin position="23"/>
        <end position="146"/>
    </location>
</feature>
<gene>
    <name evidence="3" type="ORF">H0185_18820</name>
</gene>
<dbReference type="PROSITE" id="PS51257">
    <property type="entry name" value="PROKAR_LIPOPROTEIN"/>
    <property type="match status" value="1"/>
</dbReference>
<evidence type="ECO:0000313" key="4">
    <source>
        <dbReference type="Proteomes" id="UP000769780"/>
    </source>
</evidence>
<evidence type="ECO:0000256" key="2">
    <source>
        <dbReference type="SAM" id="SignalP"/>
    </source>
</evidence>
<keyword evidence="4" id="KW-1185">Reference proteome</keyword>
<keyword evidence="2" id="KW-0732">Signal</keyword>
<name>A0ABS7K981_9BACI</name>
<dbReference type="EMBL" id="JACWFH010000029">
    <property type="protein sequence ID" value="MBY0098822.1"/>
    <property type="molecule type" value="Genomic_DNA"/>
</dbReference>
<dbReference type="RefSeq" id="WP_221875042.1">
    <property type="nucleotide sequence ID" value="NZ_JACWFH010000029.1"/>
</dbReference>
<reference evidence="3 4" key="1">
    <citation type="submission" date="2020-07" db="EMBL/GenBank/DDBJ databases">
        <title>Fungal Genomes of the International Space Station.</title>
        <authorList>
            <person name="Seuylemezian A."/>
            <person name="Singh N.K."/>
            <person name="Wood J."/>
            <person name="Venkateswaran K."/>
        </authorList>
    </citation>
    <scope>NUCLEOTIDE SEQUENCE [LARGE SCALE GENOMIC DNA]</scope>
    <source>
        <strain evidence="3 4">PL-B2</strain>
    </source>
</reference>
<comment type="caution">
    <text evidence="3">The sequence shown here is derived from an EMBL/GenBank/DDBJ whole genome shotgun (WGS) entry which is preliminary data.</text>
</comment>
<protein>
    <recommendedName>
        <fullName evidence="5">Lipoprotein</fullName>
    </recommendedName>
</protein>
<keyword evidence="1" id="KW-0175">Coiled coil</keyword>
<dbReference type="InterPro" id="IPR045956">
    <property type="entry name" value="DUF6376"/>
</dbReference>
<accession>A0ABS7K981</accession>
<evidence type="ECO:0000313" key="3">
    <source>
        <dbReference type="EMBL" id="MBY0098822.1"/>
    </source>
</evidence>
<sequence length="146" mass="16333">MRIVKTLLVVAVSMFLSGCSFLGEVNESLDYVNEATTHIDTLNTFAEDAPQLVQEAISDTAAREELETQLVSLQQDIEEFINLNDVPSIAENIHQELVDKNELLLSEINKVLEDGQIAVEKLEESQLFQTVNEVTNLMNQLENLGQ</sequence>
<evidence type="ECO:0008006" key="5">
    <source>
        <dbReference type="Google" id="ProtNLM"/>
    </source>
</evidence>
<feature type="signal peptide" evidence="2">
    <location>
        <begin position="1"/>
        <end position="22"/>
    </location>
</feature>
<proteinExistence type="predicted"/>
<organism evidence="3 4">
    <name type="scientific">Mesobacillus maritimus</name>
    <dbReference type="NCBI Taxonomy" id="1643336"/>
    <lineage>
        <taxon>Bacteria</taxon>
        <taxon>Bacillati</taxon>
        <taxon>Bacillota</taxon>
        <taxon>Bacilli</taxon>
        <taxon>Bacillales</taxon>
        <taxon>Bacillaceae</taxon>
        <taxon>Mesobacillus</taxon>
    </lineage>
</organism>
<feature type="coiled-coil region" evidence="1">
    <location>
        <begin position="63"/>
        <end position="125"/>
    </location>
</feature>
<evidence type="ECO:0000256" key="1">
    <source>
        <dbReference type="SAM" id="Coils"/>
    </source>
</evidence>